<keyword evidence="4 6" id="KW-0862">Zinc</keyword>
<keyword evidence="2 7" id="KW-0677">Repeat</keyword>
<comment type="similarity">
    <text evidence="7">Belongs to the CPSF4/YTH1 family.</text>
</comment>
<dbReference type="SMART" id="SM00356">
    <property type="entry name" value="ZnF_C3H1"/>
    <property type="match status" value="2"/>
</dbReference>
<dbReference type="GO" id="GO:0003723">
    <property type="term" value="F:RNA binding"/>
    <property type="evidence" value="ECO:0007669"/>
    <property type="project" value="UniProtKB-UniRule"/>
</dbReference>
<feature type="zinc finger region" description="C3H1-type" evidence="6">
    <location>
        <begin position="62"/>
        <end position="89"/>
    </location>
</feature>
<dbReference type="Gene3D" id="4.10.1000.10">
    <property type="entry name" value="Zinc finger, CCCH-type"/>
    <property type="match status" value="1"/>
</dbReference>
<dbReference type="GO" id="GO:0031124">
    <property type="term" value="P:mRNA 3'-end processing"/>
    <property type="evidence" value="ECO:0007669"/>
    <property type="project" value="UniProtKB-UniRule"/>
</dbReference>
<evidence type="ECO:0000256" key="4">
    <source>
        <dbReference type="ARBA" id="ARBA00022833"/>
    </source>
</evidence>
<protein>
    <recommendedName>
        <fullName evidence="7">Cleavage and polyadenylation specificity factor subunit 4</fullName>
        <shortName evidence="7">CPSF 30 kDa subunit</shortName>
    </recommendedName>
    <alternativeName>
        <fullName evidence="7">Cleavage and polyadenylation specificity factor 30 kDa subunit</fullName>
    </alternativeName>
</protein>
<proteinExistence type="inferred from homology"/>
<reference evidence="10" key="1">
    <citation type="journal article" date="2013" name="Science">
        <title>Comparative analysis of bat genomes provides insight into the evolution of flight and immunity.</title>
        <authorList>
            <person name="Zhang G."/>
            <person name="Cowled C."/>
            <person name="Shi Z."/>
            <person name="Huang Z."/>
            <person name="Bishop-Lilly K.A."/>
            <person name="Fang X."/>
            <person name="Wynne J.W."/>
            <person name="Xiong Z."/>
            <person name="Baker M.L."/>
            <person name="Zhao W."/>
            <person name="Tachedjian M."/>
            <person name="Zhu Y."/>
            <person name="Zhou P."/>
            <person name="Jiang X."/>
            <person name="Ng J."/>
            <person name="Yang L."/>
            <person name="Wu L."/>
            <person name="Xiao J."/>
            <person name="Feng Y."/>
            <person name="Chen Y."/>
            <person name="Sun X."/>
            <person name="Zhang Y."/>
            <person name="Marsh G.A."/>
            <person name="Crameri G."/>
            <person name="Broder C.C."/>
            <person name="Frey K.G."/>
            <person name="Wang L.F."/>
            <person name="Wang J."/>
        </authorList>
    </citation>
    <scope>NUCLEOTIDE SEQUENCE [LARGE SCALE GENOMIC DNA]</scope>
</reference>
<keyword evidence="3 6" id="KW-0863">Zinc-finger</keyword>
<evidence type="ECO:0000256" key="5">
    <source>
        <dbReference type="ARBA" id="ARBA00022884"/>
    </source>
</evidence>
<evidence type="ECO:0000256" key="2">
    <source>
        <dbReference type="ARBA" id="ARBA00022737"/>
    </source>
</evidence>
<comment type="subcellular location">
    <subcellularLocation>
        <location evidence="7">Nucleus</location>
    </subcellularLocation>
</comment>
<keyword evidence="10" id="KW-1185">Reference proteome</keyword>
<dbReference type="InParanoid" id="L5KLL0"/>
<organism evidence="9 10">
    <name type="scientific">Pteropus alecto</name>
    <name type="common">Black flying fox</name>
    <dbReference type="NCBI Taxonomy" id="9402"/>
    <lineage>
        <taxon>Eukaryota</taxon>
        <taxon>Metazoa</taxon>
        <taxon>Chordata</taxon>
        <taxon>Craniata</taxon>
        <taxon>Vertebrata</taxon>
        <taxon>Euteleostomi</taxon>
        <taxon>Mammalia</taxon>
        <taxon>Eutheria</taxon>
        <taxon>Laurasiatheria</taxon>
        <taxon>Chiroptera</taxon>
        <taxon>Yinpterochiroptera</taxon>
        <taxon>Pteropodoidea</taxon>
        <taxon>Pteropodidae</taxon>
        <taxon>Pteropodinae</taxon>
        <taxon>Pteropus</taxon>
    </lineage>
</organism>
<comment type="function">
    <text evidence="7">Component of the cleavage and polyadenylation specificity factor (CPSF) complex that play a key role in pre-mRNA 3'-end formation, recognizing the AAUAAA signal sequence and interacting with poly(A) polymerase and other factors to bring about cleavage and poly(A) addition. CPSF4 binds RNA polymers with a preference for poly(U).</text>
</comment>
<evidence type="ECO:0000256" key="6">
    <source>
        <dbReference type="PROSITE-ProRule" id="PRU00723"/>
    </source>
</evidence>
<evidence type="ECO:0000313" key="10">
    <source>
        <dbReference type="Proteomes" id="UP000010552"/>
    </source>
</evidence>
<keyword evidence="7" id="KW-0539">Nucleus</keyword>
<feature type="domain" description="C3H1-type" evidence="8">
    <location>
        <begin position="35"/>
        <end position="61"/>
    </location>
</feature>
<keyword evidence="5 7" id="KW-0694">RNA-binding</keyword>
<dbReference type="PANTHER" id="PTHR23102">
    <property type="entry name" value="CLEAVAGE AND POLYADENYLATION SPECIFICITY FACTOR SUBUNIT 4-RELATED"/>
    <property type="match status" value="1"/>
</dbReference>
<evidence type="ECO:0000313" key="9">
    <source>
        <dbReference type="EMBL" id="ELK12410.1"/>
    </source>
</evidence>
<dbReference type="InterPro" id="IPR000571">
    <property type="entry name" value="Znf_CCCH"/>
</dbReference>
<feature type="domain" description="C3H1-type" evidence="8">
    <location>
        <begin position="62"/>
        <end position="89"/>
    </location>
</feature>
<dbReference type="InterPro" id="IPR036855">
    <property type="entry name" value="Znf_CCCH_sf"/>
</dbReference>
<evidence type="ECO:0000259" key="8">
    <source>
        <dbReference type="PROSITE" id="PS50103"/>
    </source>
</evidence>
<dbReference type="SUPFAM" id="SSF90229">
    <property type="entry name" value="CCCH zinc finger"/>
    <property type="match status" value="2"/>
</dbReference>
<keyword evidence="7" id="KW-0507">mRNA processing</keyword>
<dbReference type="Pfam" id="PF18345">
    <property type="entry name" value="zf_CCCH_4"/>
    <property type="match status" value="1"/>
</dbReference>
<dbReference type="InterPro" id="IPR045348">
    <property type="entry name" value="CPSF4/Yth1"/>
</dbReference>
<dbReference type="EMBL" id="KB030661">
    <property type="protein sequence ID" value="ELK12410.1"/>
    <property type="molecule type" value="Genomic_DNA"/>
</dbReference>
<accession>L5KLL0</accession>
<dbReference type="Proteomes" id="UP000010552">
    <property type="component" value="Unassembled WGS sequence"/>
</dbReference>
<gene>
    <name evidence="9" type="ORF">PAL_GLEAN10014791</name>
</gene>
<name>L5KLL0_PTEAL</name>
<evidence type="ECO:0000256" key="7">
    <source>
        <dbReference type="RuleBase" id="RU369008"/>
    </source>
</evidence>
<dbReference type="PROSITE" id="PS50103">
    <property type="entry name" value="ZF_C3H1"/>
    <property type="match status" value="2"/>
</dbReference>
<dbReference type="PANTHER" id="PTHR23102:SF19">
    <property type="entry name" value="CLEAVAGE AND POLYADENYLATION SPECIFICITY FACTOR SUBUNIT 4-LIKE PROTEIN-RELATED"/>
    <property type="match status" value="1"/>
</dbReference>
<dbReference type="STRING" id="9402.L5KLL0"/>
<sequence>MEEVIAGLEGFTFAFEKDVEMQRGIGLLPFQGMDKSGSAVCNFFAKGLCEKGKLCPLRHDQGGKVVVCKHWLRGLCKKGDQCKFLHQYDVARMPECYFYSKFEPPPSVYSVGPAVDVSFRLPLQLLDWPLGSAPPASAWGPRKPPLPMERLLLPAPMRPREQLVSHRQGLRVQEQGACHRCRKMGHCASKCSKTELVRVIETSAQVCLGPGGHASVGFSVPSIP</sequence>
<feature type="zinc finger region" description="C3H1-type" evidence="6">
    <location>
        <begin position="35"/>
        <end position="61"/>
    </location>
</feature>
<comment type="subunit">
    <text evidence="7">Component of the cleavage and polyadenylation specificity factor (CPSF) complex.</text>
</comment>
<dbReference type="AlphaFoldDB" id="L5KLL0"/>
<evidence type="ECO:0000256" key="3">
    <source>
        <dbReference type="ARBA" id="ARBA00022771"/>
    </source>
</evidence>
<evidence type="ECO:0000256" key="1">
    <source>
        <dbReference type="ARBA" id="ARBA00022723"/>
    </source>
</evidence>
<dbReference type="FunFam" id="4.10.1000.10:FF:000058">
    <property type="entry name" value="putative cleavage and polyadenylation specificity factor subunit 4-like protein"/>
    <property type="match status" value="1"/>
</dbReference>
<keyword evidence="1 6" id="KW-0479">Metal-binding</keyword>
<dbReference type="GO" id="GO:0008270">
    <property type="term" value="F:zinc ion binding"/>
    <property type="evidence" value="ECO:0007669"/>
    <property type="project" value="UniProtKB-KW"/>
</dbReference>
<dbReference type="GO" id="GO:0005847">
    <property type="term" value="C:mRNA cleavage and polyadenylation specificity factor complex"/>
    <property type="evidence" value="ECO:0007669"/>
    <property type="project" value="UniProtKB-UniRule"/>
</dbReference>